<evidence type="ECO:0000256" key="5">
    <source>
        <dbReference type="ARBA" id="ARBA00023136"/>
    </source>
</evidence>
<dbReference type="InterPro" id="IPR001851">
    <property type="entry name" value="ABC_transp_permease"/>
</dbReference>
<protein>
    <submittedName>
        <fullName evidence="7">ABC transporter permease</fullName>
    </submittedName>
</protein>
<feature type="transmembrane region" description="Helical" evidence="6">
    <location>
        <begin position="310"/>
        <end position="329"/>
    </location>
</feature>
<comment type="caution">
    <text evidence="7">The sequence shown here is derived from an EMBL/GenBank/DDBJ whole genome shotgun (WGS) entry which is preliminary data.</text>
</comment>
<organism evidence="7 8">
    <name type="scientific">Thermus scotoductus</name>
    <dbReference type="NCBI Taxonomy" id="37636"/>
    <lineage>
        <taxon>Bacteria</taxon>
        <taxon>Thermotogati</taxon>
        <taxon>Deinococcota</taxon>
        <taxon>Deinococci</taxon>
        <taxon>Thermales</taxon>
        <taxon>Thermaceae</taxon>
        <taxon>Thermus</taxon>
    </lineage>
</organism>
<reference evidence="7 8" key="1">
    <citation type="submission" date="2015-09" db="EMBL/GenBank/DDBJ databases">
        <title>Draft genome sequence of Thermus scotoductus strain K1 isolated from a geothermal spring in Nagorno-Karabakh, Armenia.</title>
        <authorList>
            <person name="Saghatelyan A."/>
            <person name="Poghosyan L."/>
            <person name="Panosyan H."/>
            <person name="Birkeland N.-K."/>
        </authorList>
    </citation>
    <scope>NUCLEOTIDE SEQUENCE [LARGE SCALE GENOMIC DNA]</scope>
    <source>
        <strain evidence="7 8">K1</strain>
    </source>
</reference>
<feature type="transmembrane region" description="Helical" evidence="6">
    <location>
        <begin position="376"/>
        <end position="394"/>
    </location>
</feature>
<keyword evidence="4 6" id="KW-1133">Transmembrane helix</keyword>
<dbReference type="CDD" id="cd06580">
    <property type="entry name" value="TM_PBP1_transp_TpRbsC_like"/>
    <property type="match status" value="1"/>
</dbReference>
<evidence type="ECO:0000313" key="7">
    <source>
        <dbReference type="EMBL" id="KPD32881.1"/>
    </source>
</evidence>
<evidence type="ECO:0000313" key="8">
    <source>
        <dbReference type="Proteomes" id="UP000053099"/>
    </source>
</evidence>
<feature type="transmembrane region" description="Helical" evidence="6">
    <location>
        <begin position="401"/>
        <end position="419"/>
    </location>
</feature>
<keyword evidence="2" id="KW-1003">Cell membrane</keyword>
<feature type="transmembrane region" description="Helical" evidence="6">
    <location>
        <begin position="439"/>
        <end position="462"/>
    </location>
</feature>
<accession>A0A0N0ZSA1</accession>
<dbReference type="EMBL" id="LJJR01000004">
    <property type="protein sequence ID" value="KPD32881.1"/>
    <property type="molecule type" value="Genomic_DNA"/>
</dbReference>
<sequence>MGVWKDRKRLGILVALGGGVLLLLWYLAPWAVPHRLFGGEGVLLSPFGHHLPQGTLPPGYRDGWLSWVFYPSLAWLALALVLAWTPKPARKLYLMGILGLGLFLLTYLLFQASVAQVNAGAERPILRRYTLGLGSYATLAYSLYLLLLARLFSPGGMAFLVRRRGVVVPLFSLLLASLLGGVIVAVMKRAPGEAQTLREAWMLKLDLITYTYQLLYSPLVNPSGFLQSLLLATPLIFTGLAVALGFRGGLFNIGAPGQLILGAIAAMLVGVYLPGPRWLVLPLAILAAALAGGLWGALPGWLKARFGAHEVINTIMLNYIAASLFLFLISSNEYKFFGNTLYLPFKYPGYEARSYEIRPEARIPHWTELVAPGGELSFALPLALLLGLLGYFLTRKSLGHRVLLGLLAGVVGYLVGGLLPGPAVNFGPDLTSVRLNGAFLLALLALLFFHFYVFRTVGGYELRAMGLAPKAAEYGGVLAGRKMVLIMFLAGALAGLAATHYVLGGGIDEYRLKQSLPYSVGFDGIAVALMGQNTPLGVGLAAWLFGILLTGGLQVNLQLGISRELVAVLQALIVLFIAAGGFLPRYFTDPLRAAEVELREESRKREEREETP</sequence>
<dbReference type="PANTHER" id="PTHR47089:SF1">
    <property type="entry name" value="GUANOSINE ABC TRANSPORTER PERMEASE PROTEIN NUPP"/>
    <property type="match status" value="1"/>
</dbReference>
<dbReference type="GO" id="GO:0022857">
    <property type="term" value="F:transmembrane transporter activity"/>
    <property type="evidence" value="ECO:0007669"/>
    <property type="project" value="InterPro"/>
</dbReference>
<proteinExistence type="predicted"/>
<feature type="transmembrane region" description="Helical" evidence="6">
    <location>
        <begin position="253"/>
        <end position="273"/>
    </location>
</feature>
<dbReference type="AlphaFoldDB" id="A0A0N0ZSA1"/>
<feature type="transmembrane region" description="Helical" evidence="6">
    <location>
        <begin position="64"/>
        <end position="85"/>
    </location>
</feature>
<feature type="transmembrane region" description="Helical" evidence="6">
    <location>
        <begin position="565"/>
        <end position="583"/>
    </location>
</feature>
<evidence type="ECO:0000256" key="3">
    <source>
        <dbReference type="ARBA" id="ARBA00022692"/>
    </source>
</evidence>
<feature type="transmembrane region" description="Helical" evidence="6">
    <location>
        <begin position="279"/>
        <end position="298"/>
    </location>
</feature>
<feature type="transmembrane region" description="Helical" evidence="6">
    <location>
        <begin position="165"/>
        <end position="187"/>
    </location>
</feature>
<feature type="transmembrane region" description="Helical" evidence="6">
    <location>
        <begin position="483"/>
        <end position="503"/>
    </location>
</feature>
<evidence type="ECO:0000256" key="6">
    <source>
        <dbReference type="SAM" id="Phobius"/>
    </source>
</evidence>
<dbReference type="PATRIC" id="fig|37636.3.peg.1442"/>
<evidence type="ECO:0000256" key="4">
    <source>
        <dbReference type="ARBA" id="ARBA00022989"/>
    </source>
</evidence>
<dbReference type="GO" id="GO:0005886">
    <property type="term" value="C:plasma membrane"/>
    <property type="evidence" value="ECO:0007669"/>
    <property type="project" value="UniProtKB-SubCell"/>
</dbReference>
<feature type="transmembrane region" description="Helical" evidence="6">
    <location>
        <begin position="225"/>
        <end position="246"/>
    </location>
</feature>
<dbReference type="Proteomes" id="UP000053099">
    <property type="component" value="Unassembled WGS sequence"/>
</dbReference>
<dbReference type="PANTHER" id="PTHR47089">
    <property type="entry name" value="ABC TRANSPORTER, PERMEASE PROTEIN"/>
    <property type="match status" value="1"/>
</dbReference>
<evidence type="ECO:0000256" key="2">
    <source>
        <dbReference type="ARBA" id="ARBA00022475"/>
    </source>
</evidence>
<keyword evidence="5 6" id="KW-0472">Membrane</keyword>
<feature type="transmembrane region" description="Helical" evidence="6">
    <location>
        <begin position="536"/>
        <end position="553"/>
    </location>
</feature>
<name>A0A0N0ZSA1_THESC</name>
<feature type="transmembrane region" description="Helical" evidence="6">
    <location>
        <begin position="130"/>
        <end position="153"/>
    </location>
</feature>
<feature type="transmembrane region" description="Helical" evidence="6">
    <location>
        <begin position="12"/>
        <end position="32"/>
    </location>
</feature>
<dbReference type="Pfam" id="PF02653">
    <property type="entry name" value="BPD_transp_2"/>
    <property type="match status" value="1"/>
</dbReference>
<comment type="subcellular location">
    <subcellularLocation>
        <location evidence="1">Cell membrane</location>
        <topology evidence="1">Multi-pass membrane protein</topology>
    </subcellularLocation>
</comment>
<evidence type="ECO:0000256" key="1">
    <source>
        <dbReference type="ARBA" id="ARBA00004651"/>
    </source>
</evidence>
<feature type="transmembrane region" description="Helical" evidence="6">
    <location>
        <begin position="92"/>
        <end position="110"/>
    </location>
</feature>
<keyword evidence="3 6" id="KW-0812">Transmembrane</keyword>
<gene>
    <name evidence="7" type="ORF">AN926_01410</name>
</gene>